<dbReference type="RefSeq" id="WP_167263877.1">
    <property type="nucleotide sequence ID" value="NZ_BAAAVO010000002.1"/>
</dbReference>
<sequence length="153" mass="17133">MKRKQQARAVVAAVVALVAVVLSACSQEHDEAKARDLGISFIYSLAGHDGKFCDLLDTSKADDAARCKEDEARQALQLKTNPEPIPWSPKIYQMVPGKDQMLGIVIEYNRAGKQEFVAVESVRRGDSYKILRWAYPDAADFRTDRAITRTFGW</sequence>
<dbReference type="EMBL" id="JAAOZD010000001">
    <property type="protein sequence ID" value="NIJ00382.1"/>
    <property type="molecule type" value="Genomic_DNA"/>
</dbReference>
<gene>
    <name evidence="2" type="ORF">FHR86_000680</name>
</gene>
<dbReference type="Proteomes" id="UP000802392">
    <property type="component" value="Unassembled WGS sequence"/>
</dbReference>
<name>A0ABX0TCX7_9MICC</name>
<evidence type="ECO:0000256" key="1">
    <source>
        <dbReference type="SAM" id="SignalP"/>
    </source>
</evidence>
<protein>
    <submittedName>
        <fullName evidence="2">Uncharacterized protein</fullName>
    </submittedName>
</protein>
<organism evidence="2 3">
    <name type="scientific">Paenarthrobacter ilicis</name>
    <dbReference type="NCBI Taxonomy" id="43665"/>
    <lineage>
        <taxon>Bacteria</taxon>
        <taxon>Bacillati</taxon>
        <taxon>Actinomycetota</taxon>
        <taxon>Actinomycetes</taxon>
        <taxon>Micrococcales</taxon>
        <taxon>Micrococcaceae</taxon>
        <taxon>Paenarthrobacter</taxon>
    </lineage>
</organism>
<feature type="chain" id="PRO_5045853765" evidence="1">
    <location>
        <begin position="25"/>
        <end position="153"/>
    </location>
</feature>
<keyword evidence="1" id="KW-0732">Signal</keyword>
<keyword evidence="3" id="KW-1185">Reference proteome</keyword>
<dbReference type="PROSITE" id="PS51257">
    <property type="entry name" value="PROKAR_LIPOPROTEIN"/>
    <property type="match status" value="1"/>
</dbReference>
<evidence type="ECO:0000313" key="2">
    <source>
        <dbReference type="EMBL" id="NIJ00382.1"/>
    </source>
</evidence>
<proteinExistence type="predicted"/>
<feature type="signal peptide" evidence="1">
    <location>
        <begin position="1"/>
        <end position="24"/>
    </location>
</feature>
<comment type="caution">
    <text evidence="2">The sequence shown here is derived from an EMBL/GenBank/DDBJ whole genome shotgun (WGS) entry which is preliminary data.</text>
</comment>
<reference evidence="2 3" key="1">
    <citation type="submission" date="2020-03" db="EMBL/GenBank/DDBJ databases">
        <title>Genomic Encyclopedia of Type Strains, Phase III (KMG-III): the genomes of soil and plant-associated and newly described type strains.</title>
        <authorList>
            <person name="Whitman W."/>
        </authorList>
    </citation>
    <scope>NUCLEOTIDE SEQUENCE [LARGE SCALE GENOMIC DNA]</scope>
    <source>
        <strain evidence="2 3">CECT 4207</strain>
    </source>
</reference>
<accession>A0ABX0TCX7</accession>
<evidence type="ECO:0000313" key="3">
    <source>
        <dbReference type="Proteomes" id="UP000802392"/>
    </source>
</evidence>